<feature type="transmembrane region" description="Helical" evidence="14">
    <location>
        <begin position="306"/>
        <end position="330"/>
    </location>
</feature>
<dbReference type="Pfam" id="PF00512">
    <property type="entry name" value="HisKA"/>
    <property type="match status" value="1"/>
</dbReference>
<feature type="transmembrane region" description="Helical" evidence="14">
    <location>
        <begin position="15"/>
        <end position="33"/>
    </location>
</feature>
<organism evidence="16 17">
    <name type="scientific">Paramaledivibacter caminithermalis (strain DSM 15212 / CIP 107654 / DViRD3)</name>
    <name type="common">Clostridium caminithermale</name>
    <dbReference type="NCBI Taxonomy" id="1121301"/>
    <lineage>
        <taxon>Bacteria</taxon>
        <taxon>Bacillati</taxon>
        <taxon>Bacillota</taxon>
        <taxon>Clostridia</taxon>
        <taxon>Peptostreptococcales</taxon>
        <taxon>Caminicellaceae</taxon>
        <taxon>Paramaledivibacter</taxon>
    </lineage>
</organism>
<gene>
    <name evidence="16" type="ORF">SAMN02745912_02007</name>
</gene>
<dbReference type="SMART" id="SM00388">
    <property type="entry name" value="HisKA"/>
    <property type="match status" value="1"/>
</dbReference>
<keyword evidence="13 14" id="KW-0472">Membrane</keyword>
<dbReference type="PANTHER" id="PTHR43711:SF26">
    <property type="entry name" value="SENSOR HISTIDINE KINASE RCSC"/>
    <property type="match status" value="1"/>
</dbReference>
<keyword evidence="11 14" id="KW-1133">Transmembrane helix</keyword>
<dbReference type="PROSITE" id="PS50109">
    <property type="entry name" value="HIS_KIN"/>
    <property type="match status" value="1"/>
</dbReference>
<dbReference type="CDD" id="cd12912">
    <property type="entry name" value="PDC2_MCP_like"/>
    <property type="match status" value="1"/>
</dbReference>
<dbReference type="SUPFAM" id="SSF47384">
    <property type="entry name" value="Homodimeric domain of signal transducing histidine kinase"/>
    <property type="match status" value="1"/>
</dbReference>
<evidence type="ECO:0000313" key="16">
    <source>
        <dbReference type="EMBL" id="SHK02679.1"/>
    </source>
</evidence>
<feature type="domain" description="Histidine kinase" evidence="15">
    <location>
        <begin position="359"/>
        <end position="582"/>
    </location>
</feature>
<evidence type="ECO:0000256" key="1">
    <source>
        <dbReference type="ARBA" id="ARBA00000085"/>
    </source>
</evidence>
<dbReference type="STRING" id="1121301.SAMN02745912_02007"/>
<evidence type="ECO:0000256" key="5">
    <source>
        <dbReference type="ARBA" id="ARBA00022553"/>
    </source>
</evidence>
<keyword evidence="17" id="KW-1185">Reference proteome</keyword>
<keyword evidence="4" id="KW-1003">Cell membrane</keyword>
<keyword evidence="8" id="KW-0547">Nucleotide-binding</keyword>
<dbReference type="Proteomes" id="UP000184465">
    <property type="component" value="Unassembled WGS sequence"/>
</dbReference>
<dbReference type="InterPro" id="IPR003661">
    <property type="entry name" value="HisK_dim/P_dom"/>
</dbReference>
<evidence type="ECO:0000313" key="17">
    <source>
        <dbReference type="Proteomes" id="UP000184465"/>
    </source>
</evidence>
<protein>
    <recommendedName>
        <fullName evidence="3">histidine kinase</fullName>
        <ecNumber evidence="3">2.7.13.3</ecNumber>
    </recommendedName>
</protein>
<dbReference type="AlphaFoldDB" id="A0A1M6P3W9"/>
<evidence type="ECO:0000256" key="8">
    <source>
        <dbReference type="ARBA" id="ARBA00022741"/>
    </source>
</evidence>
<dbReference type="EMBL" id="FRAG01000021">
    <property type="protein sequence ID" value="SHK02679.1"/>
    <property type="molecule type" value="Genomic_DNA"/>
</dbReference>
<dbReference type="CDD" id="cd16922">
    <property type="entry name" value="HATPase_EvgS-ArcB-TorS-like"/>
    <property type="match status" value="1"/>
</dbReference>
<dbReference type="CDD" id="cd00082">
    <property type="entry name" value="HisKA"/>
    <property type="match status" value="1"/>
</dbReference>
<evidence type="ECO:0000256" key="14">
    <source>
        <dbReference type="SAM" id="Phobius"/>
    </source>
</evidence>
<dbReference type="EC" id="2.7.13.3" evidence="3"/>
<name>A0A1M6P3W9_PARC5</name>
<evidence type="ECO:0000256" key="4">
    <source>
        <dbReference type="ARBA" id="ARBA00022475"/>
    </source>
</evidence>
<evidence type="ECO:0000256" key="9">
    <source>
        <dbReference type="ARBA" id="ARBA00022777"/>
    </source>
</evidence>
<dbReference type="InterPro" id="IPR036890">
    <property type="entry name" value="HATPase_C_sf"/>
</dbReference>
<keyword evidence="10" id="KW-0067">ATP-binding</keyword>
<comment type="subcellular location">
    <subcellularLocation>
        <location evidence="2">Cell membrane</location>
        <topology evidence="2">Multi-pass membrane protein</topology>
    </subcellularLocation>
</comment>
<keyword evidence="7 14" id="KW-0812">Transmembrane</keyword>
<evidence type="ECO:0000256" key="13">
    <source>
        <dbReference type="ARBA" id="ARBA00023136"/>
    </source>
</evidence>
<dbReference type="PANTHER" id="PTHR43711">
    <property type="entry name" value="TWO-COMPONENT HISTIDINE KINASE"/>
    <property type="match status" value="1"/>
</dbReference>
<evidence type="ECO:0000256" key="12">
    <source>
        <dbReference type="ARBA" id="ARBA00023012"/>
    </source>
</evidence>
<keyword evidence="12" id="KW-0902">Two-component regulatory system</keyword>
<keyword evidence="6" id="KW-0808">Transferase</keyword>
<accession>A0A1M6P3W9</accession>
<dbReference type="GO" id="GO:0005524">
    <property type="term" value="F:ATP binding"/>
    <property type="evidence" value="ECO:0007669"/>
    <property type="project" value="UniProtKB-KW"/>
</dbReference>
<dbReference type="Gene3D" id="3.30.450.20">
    <property type="entry name" value="PAS domain"/>
    <property type="match status" value="1"/>
</dbReference>
<evidence type="ECO:0000256" key="10">
    <source>
        <dbReference type="ARBA" id="ARBA00022840"/>
    </source>
</evidence>
<dbReference type="FunFam" id="3.30.565.10:FF:000037">
    <property type="entry name" value="Hybrid sensor histidine kinase/response regulator"/>
    <property type="match status" value="1"/>
</dbReference>
<sequence>MHNKDYYYIKIIKRVLAFTVLICTILTGIFIYFSSNFSEKMMLEMMEDNFLHNSKMYSRGVAGYISGRYNLLNSYAQHPLIKGMDCEKIKEYFKKEVSISNISNSSKDRVKSTKRFETLFIVDSLGNMYSTNEKNSNIGYEEYFKRTMKGEKCITNLFVSEDNGDLKGTITVPVWNNDGKIIGIIGGIANIEPLNKMIKIYRVKHKDSYSYIIDKNGYIVCHPNKNFIINENITKVSKIINKDFVQYGRYILGNDEGHLEYAFNGISSNAYFSTIPDTDNWKLVTIIPNEYIYEPIIKKTNKLLKLAVLGILIIAIISLKGGQFIAIPMLRWNKDVEKNRKQLEEEIEYSNLKTEFFSNISHEFKTPLNIIYSTTQLMELNLKEEDLKPNMEKFNKHVGIIKQNCFRLLRLINNMLDLTKIDSGFINLNLQNGNIVAIIEDITLSTVEYVKSKSKKIVFDTEIEEKIMAFDPDKIERIILNLISNAIKFTKPNDLIEVNIYDEDEKIIISIKDTGIGIPEDKQEQVFERFRQVDSYLTRQAEGSGIGLCLVKAFVEMHDGKISLKSKYGEGTEFIIELPVKLVPQKNDATEASRFNKKRNVEVMDIEFSDIYY</sequence>
<keyword evidence="5" id="KW-0597">Phosphoprotein</keyword>
<evidence type="ECO:0000256" key="2">
    <source>
        <dbReference type="ARBA" id="ARBA00004651"/>
    </source>
</evidence>
<dbReference type="Gene3D" id="3.30.565.10">
    <property type="entry name" value="Histidine kinase-like ATPase, C-terminal domain"/>
    <property type="match status" value="1"/>
</dbReference>
<comment type="catalytic activity">
    <reaction evidence="1">
        <text>ATP + protein L-histidine = ADP + protein N-phospho-L-histidine.</text>
        <dbReference type="EC" id="2.7.13.3"/>
    </reaction>
</comment>
<dbReference type="InterPro" id="IPR036097">
    <property type="entry name" value="HisK_dim/P_sf"/>
</dbReference>
<proteinExistence type="predicted"/>
<evidence type="ECO:0000256" key="6">
    <source>
        <dbReference type="ARBA" id="ARBA00022679"/>
    </source>
</evidence>
<reference evidence="16 17" key="1">
    <citation type="submission" date="2016-11" db="EMBL/GenBank/DDBJ databases">
        <authorList>
            <person name="Jaros S."/>
            <person name="Januszkiewicz K."/>
            <person name="Wedrychowicz H."/>
        </authorList>
    </citation>
    <scope>NUCLEOTIDE SEQUENCE [LARGE SCALE GENOMIC DNA]</scope>
    <source>
        <strain evidence="16 17">DSM 15212</strain>
    </source>
</reference>
<dbReference type="SUPFAM" id="SSF55874">
    <property type="entry name" value="ATPase domain of HSP90 chaperone/DNA topoisomerase II/histidine kinase"/>
    <property type="match status" value="1"/>
</dbReference>
<dbReference type="Pfam" id="PF02743">
    <property type="entry name" value="dCache_1"/>
    <property type="match status" value="1"/>
</dbReference>
<dbReference type="Gene3D" id="1.10.287.130">
    <property type="match status" value="1"/>
</dbReference>
<dbReference type="GO" id="GO:0000155">
    <property type="term" value="F:phosphorelay sensor kinase activity"/>
    <property type="evidence" value="ECO:0007669"/>
    <property type="project" value="InterPro"/>
</dbReference>
<dbReference type="InterPro" id="IPR004358">
    <property type="entry name" value="Sig_transdc_His_kin-like_C"/>
</dbReference>
<keyword evidence="9 16" id="KW-0418">Kinase</keyword>
<dbReference type="InterPro" id="IPR003594">
    <property type="entry name" value="HATPase_dom"/>
</dbReference>
<evidence type="ECO:0000256" key="7">
    <source>
        <dbReference type="ARBA" id="ARBA00022692"/>
    </source>
</evidence>
<dbReference type="GO" id="GO:0005886">
    <property type="term" value="C:plasma membrane"/>
    <property type="evidence" value="ECO:0007669"/>
    <property type="project" value="UniProtKB-SubCell"/>
</dbReference>
<evidence type="ECO:0000256" key="3">
    <source>
        <dbReference type="ARBA" id="ARBA00012438"/>
    </source>
</evidence>
<dbReference type="InterPro" id="IPR050736">
    <property type="entry name" value="Sensor_HK_Regulatory"/>
</dbReference>
<dbReference type="SMART" id="SM00387">
    <property type="entry name" value="HATPase_c"/>
    <property type="match status" value="1"/>
</dbReference>
<dbReference type="InterPro" id="IPR005467">
    <property type="entry name" value="His_kinase_dom"/>
</dbReference>
<dbReference type="InterPro" id="IPR033479">
    <property type="entry name" value="dCache_1"/>
</dbReference>
<evidence type="ECO:0000256" key="11">
    <source>
        <dbReference type="ARBA" id="ARBA00022989"/>
    </source>
</evidence>
<dbReference type="RefSeq" id="WP_073149453.1">
    <property type="nucleotide sequence ID" value="NZ_FRAG01000021.1"/>
</dbReference>
<dbReference type="PRINTS" id="PR00344">
    <property type="entry name" value="BCTRLSENSOR"/>
</dbReference>
<evidence type="ECO:0000259" key="15">
    <source>
        <dbReference type="PROSITE" id="PS50109"/>
    </source>
</evidence>
<dbReference type="Pfam" id="PF02518">
    <property type="entry name" value="HATPase_c"/>
    <property type="match status" value="1"/>
</dbReference>
<dbReference type="OrthoDB" id="9813394at2"/>